<feature type="domain" description="Reverse transcriptase" evidence="1">
    <location>
        <begin position="117"/>
        <end position="197"/>
    </location>
</feature>
<reference evidence="2" key="1">
    <citation type="journal article" date="2012" name="Nat. Biotechnol.">
        <title>Draft genome sequence of pigeonpea (Cajanus cajan), an orphan legume crop of resource-poor farmers.</title>
        <authorList>
            <person name="Varshney R.K."/>
            <person name="Chen W."/>
            <person name="Li Y."/>
            <person name="Bharti A.K."/>
            <person name="Saxena R.K."/>
            <person name="Schlueter J.A."/>
            <person name="Donoghue M.T."/>
            <person name="Azam S."/>
            <person name="Fan G."/>
            <person name="Whaley A.M."/>
            <person name="Farmer A.D."/>
            <person name="Sheridan J."/>
            <person name="Iwata A."/>
            <person name="Tuteja R."/>
            <person name="Penmetsa R.V."/>
            <person name="Wu W."/>
            <person name="Upadhyaya H.D."/>
            <person name="Yang S.P."/>
            <person name="Shah T."/>
            <person name="Saxena K.B."/>
            <person name="Michael T."/>
            <person name="McCombie W.R."/>
            <person name="Yang B."/>
            <person name="Zhang G."/>
            <person name="Yang H."/>
            <person name="Wang J."/>
            <person name="Spillane C."/>
            <person name="Cook D.R."/>
            <person name="May G.D."/>
            <person name="Xu X."/>
            <person name="Jackson S.A."/>
        </authorList>
    </citation>
    <scope>NUCLEOTIDE SEQUENCE [LARGE SCALE GENOMIC DNA]</scope>
</reference>
<organism evidence="2 3">
    <name type="scientific">Cajanus cajan</name>
    <name type="common">Pigeon pea</name>
    <name type="synonym">Cajanus indicus</name>
    <dbReference type="NCBI Taxonomy" id="3821"/>
    <lineage>
        <taxon>Eukaryota</taxon>
        <taxon>Viridiplantae</taxon>
        <taxon>Streptophyta</taxon>
        <taxon>Embryophyta</taxon>
        <taxon>Tracheophyta</taxon>
        <taxon>Spermatophyta</taxon>
        <taxon>Magnoliopsida</taxon>
        <taxon>eudicotyledons</taxon>
        <taxon>Gunneridae</taxon>
        <taxon>Pentapetalae</taxon>
        <taxon>rosids</taxon>
        <taxon>fabids</taxon>
        <taxon>Fabales</taxon>
        <taxon>Fabaceae</taxon>
        <taxon>Papilionoideae</taxon>
        <taxon>50 kb inversion clade</taxon>
        <taxon>NPAAA clade</taxon>
        <taxon>indigoferoid/millettioid clade</taxon>
        <taxon>Phaseoleae</taxon>
        <taxon>Cajanus</taxon>
    </lineage>
</organism>
<dbReference type="Gramene" id="C.cajan_23735.t">
    <property type="protein sequence ID" value="C.cajan_23735.t"/>
    <property type="gene ID" value="C.cajan_23735"/>
</dbReference>
<dbReference type="Pfam" id="PF00078">
    <property type="entry name" value="RVT_1"/>
    <property type="match status" value="1"/>
</dbReference>
<dbReference type="Proteomes" id="UP000075243">
    <property type="component" value="Unassembled WGS sequence"/>
</dbReference>
<dbReference type="FunFam" id="3.30.70.270:FF:000003">
    <property type="entry name" value="Transposon Ty3-G Gag-Pol polyprotein"/>
    <property type="match status" value="1"/>
</dbReference>
<evidence type="ECO:0000259" key="1">
    <source>
        <dbReference type="Pfam" id="PF00078"/>
    </source>
</evidence>
<dbReference type="EMBL" id="KQ483412">
    <property type="protein sequence ID" value="KYP53530.1"/>
    <property type="molecule type" value="Genomic_DNA"/>
</dbReference>
<accession>A0A151SFC2</accession>
<dbReference type="InterPro" id="IPR043128">
    <property type="entry name" value="Rev_trsase/Diguanyl_cyclase"/>
</dbReference>
<dbReference type="OMA" id="WPRANEM"/>
<dbReference type="Gene3D" id="1.10.340.70">
    <property type="match status" value="1"/>
</dbReference>
<sequence>MPGIDPDFLCHMLAIDPNAKAVIKKRRKFGEEKRRAITEETKKLVMAGHVHEIQYPTWLANVVMVRKSNGKWRMCTDFTDLNKACPKDSYPLPNIDCLVDGVSGYKLLSFMDAYSGVMPFGLKNAGATYQQLMDKVLLNKLGRNVEAYVDDMVVKSTSINWHFDDLQELFDTIDKYQLKLNPEKCSFGVQARKFLGFLLTHRGIEANPDKCSVIINMRIIQETLAQPSINDSQGSVLFVKEEIDSWMGPYIAYLTRGELPEDKREPSLIERESAKFVVIFERLYPRGFSTPLLRFLTTSQAQRVMDEVHGGMCGSHIGGQSLVYKVTKAGYFWPTLRNDCVNWVRK</sequence>
<dbReference type="InterPro" id="IPR000477">
    <property type="entry name" value="RT_dom"/>
</dbReference>
<evidence type="ECO:0000313" key="2">
    <source>
        <dbReference type="EMBL" id="KYP53530.1"/>
    </source>
</evidence>
<dbReference type="AlphaFoldDB" id="A0A151SFC2"/>
<dbReference type="Gene3D" id="3.10.10.10">
    <property type="entry name" value="HIV Type 1 Reverse Transcriptase, subunit A, domain 1"/>
    <property type="match status" value="1"/>
</dbReference>
<dbReference type="InterPro" id="IPR043502">
    <property type="entry name" value="DNA/RNA_pol_sf"/>
</dbReference>
<protein>
    <submittedName>
        <fullName evidence="2">Uncharacterized protein K02A2.6</fullName>
    </submittedName>
</protein>
<dbReference type="Gene3D" id="3.30.70.270">
    <property type="match status" value="2"/>
</dbReference>
<proteinExistence type="predicted"/>
<dbReference type="SUPFAM" id="SSF56672">
    <property type="entry name" value="DNA/RNA polymerases"/>
    <property type="match status" value="1"/>
</dbReference>
<dbReference type="InterPro" id="IPR053134">
    <property type="entry name" value="RNA-dir_DNA_polymerase"/>
</dbReference>
<gene>
    <name evidence="2" type="ORF">KK1_024422</name>
</gene>
<evidence type="ECO:0000313" key="3">
    <source>
        <dbReference type="Proteomes" id="UP000075243"/>
    </source>
</evidence>
<dbReference type="CDD" id="cd01647">
    <property type="entry name" value="RT_LTR"/>
    <property type="match status" value="1"/>
</dbReference>
<name>A0A151SFC2_CAJCA</name>
<keyword evidence="3" id="KW-1185">Reference proteome</keyword>
<dbReference type="PANTHER" id="PTHR24559:SF444">
    <property type="entry name" value="REVERSE TRANSCRIPTASE DOMAIN-CONTAINING PROTEIN"/>
    <property type="match status" value="1"/>
</dbReference>
<dbReference type="PANTHER" id="PTHR24559">
    <property type="entry name" value="TRANSPOSON TY3-I GAG-POL POLYPROTEIN"/>
    <property type="match status" value="1"/>
</dbReference>